<reference evidence="1 2" key="1">
    <citation type="submission" date="2018-10" db="EMBL/GenBank/DDBJ databases">
        <title>Phylogenomics of Brevibacillus.</title>
        <authorList>
            <person name="Dunlap C."/>
        </authorList>
    </citation>
    <scope>NUCLEOTIDE SEQUENCE [LARGE SCALE GENOMIC DNA]</scope>
    <source>
        <strain evidence="1 2">JCM 15774</strain>
    </source>
</reference>
<evidence type="ECO:0000313" key="2">
    <source>
        <dbReference type="Proteomes" id="UP000269573"/>
    </source>
</evidence>
<sequence length="125" mass="14080">MMNGEILGPSKIAALYTGIEPVVQLTIEARIYVNAMMRTSTLQELGLESRWWVQTEPACEGIHLGVAKDQLCPEPSRYDGRVDRCEELCAFVNEGGNAGIQHSSLTRGRVFFVFQIRLYKRSYPV</sequence>
<protein>
    <submittedName>
        <fullName evidence="1">Uncharacterized protein</fullName>
    </submittedName>
</protein>
<organism evidence="1 2">
    <name type="scientific">Brevibacillus nitrificans</name>
    <dbReference type="NCBI Taxonomy" id="651560"/>
    <lineage>
        <taxon>Bacteria</taxon>
        <taxon>Bacillati</taxon>
        <taxon>Bacillota</taxon>
        <taxon>Bacilli</taxon>
        <taxon>Bacillales</taxon>
        <taxon>Paenibacillaceae</taxon>
        <taxon>Brevibacillus</taxon>
    </lineage>
</organism>
<dbReference type="AlphaFoldDB" id="A0A3M8DE05"/>
<dbReference type="Proteomes" id="UP000269573">
    <property type="component" value="Unassembled WGS sequence"/>
</dbReference>
<accession>A0A3M8DE05</accession>
<evidence type="ECO:0000313" key="1">
    <source>
        <dbReference type="EMBL" id="RNB85809.1"/>
    </source>
</evidence>
<name>A0A3M8DE05_9BACL</name>
<gene>
    <name evidence="1" type="ORF">EDM59_12480</name>
</gene>
<proteinExistence type="predicted"/>
<dbReference type="EMBL" id="RHHU01000006">
    <property type="protein sequence ID" value="RNB85809.1"/>
    <property type="molecule type" value="Genomic_DNA"/>
</dbReference>
<keyword evidence="2" id="KW-1185">Reference proteome</keyword>
<comment type="caution">
    <text evidence="1">The sequence shown here is derived from an EMBL/GenBank/DDBJ whole genome shotgun (WGS) entry which is preliminary data.</text>
</comment>